<name>A0A179FVI6_METCM</name>
<dbReference type="InterPro" id="IPR013078">
    <property type="entry name" value="His_Pase_superF_clade-1"/>
</dbReference>
<proteinExistence type="predicted"/>
<dbReference type="Pfam" id="PF00300">
    <property type="entry name" value="His_Phos_1"/>
    <property type="match status" value="1"/>
</dbReference>
<dbReference type="SUPFAM" id="SSF53254">
    <property type="entry name" value="Phosphoglycerate mutase-like"/>
    <property type="match status" value="1"/>
</dbReference>
<reference evidence="4 5" key="1">
    <citation type="journal article" date="2016" name="PLoS Pathog.">
        <title>Biosynthesis of antibiotic leucinostatins in bio-control fungus Purpureocillium lilacinum and their inhibition on phytophthora revealed by genome mining.</title>
        <authorList>
            <person name="Wang G."/>
            <person name="Liu Z."/>
            <person name="Lin R."/>
            <person name="Li E."/>
            <person name="Mao Z."/>
            <person name="Ling J."/>
            <person name="Yang Y."/>
            <person name="Yin W.B."/>
            <person name="Xie B."/>
        </authorList>
    </citation>
    <scope>NUCLEOTIDE SEQUENCE [LARGE SCALE GENOMIC DNA]</scope>
    <source>
        <strain evidence="4">170</strain>
    </source>
</reference>
<evidence type="ECO:0000256" key="2">
    <source>
        <dbReference type="PIRSR" id="PIRSR613078-1"/>
    </source>
</evidence>
<dbReference type="OrthoDB" id="354304at2759"/>
<dbReference type="RefSeq" id="XP_018146161.1">
    <property type="nucleotide sequence ID" value="XM_018292745.1"/>
</dbReference>
<feature type="active site" description="Tele-phosphohistidine intermediate" evidence="2">
    <location>
        <position position="8"/>
    </location>
</feature>
<dbReference type="GO" id="GO:0045820">
    <property type="term" value="P:negative regulation of glycolytic process"/>
    <property type="evidence" value="ECO:0007669"/>
    <property type="project" value="TreeGrafter"/>
</dbReference>
<dbReference type="PANTHER" id="PTHR46517:SF1">
    <property type="entry name" value="FRUCTOSE-2,6-BISPHOSPHATASE TIGAR"/>
    <property type="match status" value="1"/>
</dbReference>
<accession>A0A179FVI6</accession>
<sequence length="273" mass="29157">MHLLLVRHGESVDNAAGLYGGSRDAALTAHGVLQAHRFASSLIQSRLEVKHVFASNLVRAAKTAEVICDSQNKVHQSALTVVQLAELREKHFGNWEGVKFSPAPSYERPVQTGAETLESLKARTNAFLEKHLAPALSQPALGSDKYCVVVVSHGITLGVLISTLLKKLAVCGDHGSTSPGLHQLTSTRISWSNTGYLHLVVTPSNATAAGAAVGQSPWSRVQLGVSQINCTTHLVGLRKTRGGIGSAAHDEKQKTLDGFLVPSRKRRAEDDAN</sequence>
<dbReference type="Gene3D" id="3.40.50.1240">
    <property type="entry name" value="Phosphoglycerate mutase-like"/>
    <property type="match status" value="1"/>
</dbReference>
<dbReference type="InterPro" id="IPR051695">
    <property type="entry name" value="Phosphoglycerate_Mutase"/>
</dbReference>
<dbReference type="InterPro" id="IPR001345">
    <property type="entry name" value="PG/BPGM_mutase_AS"/>
</dbReference>
<dbReference type="InterPro" id="IPR029033">
    <property type="entry name" value="His_PPase_superfam"/>
</dbReference>
<keyword evidence="5" id="KW-1185">Reference proteome</keyword>
<dbReference type="CDD" id="cd07067">
    <property type="entry name" value="HP_PGM_like"/>
    <property type="match status" value="1"/>
</dbReference>
<evidence type="ECO:0000313" key="4">
    <source>
        <dbReference type="EMBL" id="OAQ69624.1"/>
    </source>
</evidence>
<dbReference type="GeneID" id="28856739"/>
<feature type="binding site" evidence="3">
    <location>
        <begin position="7"/>
        <end position="14"/>
    </location>
    <ligand>
        <name>substrate</name>
    </ligand>
</feature>
<dbReference type="STRING" id="1380566.A0A179FVI6"/>
<dbReference type="Proteomes" id="UP000078397">
    <property type="component" value="Unassembled WGS sequence"/>
</dbReference>
<dbReference type="AlphaFoldDB" id="A0A179FVI6"/>
<feature type="binding site" evidence="3">
    <location>
        <position position="59"/>
    </location>
    <ligand>
        <name>substrate</name>
    </ligand>
</feature>
<gene>
    <name evidence="4" type="ORF">VFPPC_14982</name>
</gene>
<dbReference type="EMBL" id="LSBJ02000002">
    <property type="protein sequence ID" value="OAQ69624.1"/>
    <property type="molecule type" value="Genomic_DNA"/>
</dbReference>
<evidence type="ECO:0000313" key="5">
    <source>
        <dbReference type="Proteomes" id="UP000078397"/>
    </source>
</evidence>
<feature type="active site" description="Proton donor/acceptor" evidence="2">
    <location>
        <position position="89"/>
    </location>
</feature>
<evidence type="ECO:0000256" key="1">
    <source>
        <dbReference type="ARBA" id="ARBA00022801"/>
    </source>
</evidence>
<keyword evidence="1" id="KW-0378">Hydrolase</keyword>
<organism evidence="4 5">
    <name type="scientific">Pochonia chlamydosporia 170</name>
    <dbReference type="NCBI Taxonomy" id="1380566"/>
    <lineage>
        <taxon>Eukaryota</taxon>
        <taxon>Fungi</taxon>
        <taxon>Dikarya</taxon>
        <taxon>Ascomycota</taxon>
        <taxon>Pezizomycotina</taxon>
        <taxon>Sordariomycetes</taxon>
        <taxon>Hypocreomycetidae</taxon>
        <taxon>Hypocreales</taxon>
        <taxon>Clavicipitaceae</taxon>
        <taxon>Pochonia</taxon>
    </lineage>
</organism>
<comment type="caution">
    <text evidence="4">The sequence shown here is derived from an EMBL/GenBank/DDBJ whole genome shotgun (WGS) entry which is preliminary data.</text>
</comment>
<protein>
    <submittedName>
        <fullName evidence="4">Phosphoglycerate mutase family protein</fullName>
    </submittedName>
</protein>
<dbReference type="KEGG" id="pchm:VFPPC_14982"/>
<evidence type="ECO:0000256" key="3">
    <source>
        <dbReference type="PIRSR" id="PIRSR613078-2"/>
    </source>
</evidence>
<dbReference type="GO" id="GO:0004331">
    <property type="term" value="F:fructose-2,6-bisphosphate 2-phosphatase activity"/>
    <property type="evidence" value="ECO:0007669"/>
    <property type="project" value="TreeGrafter"/>
</dbReference>
<dbReference type="GO" id="GO:0005829">
    <property type="term" value="C:cytosol"/>
    <property type="evidence" value="ECO:0007669"/>
    <property type="project" value="TreeGrafter"/>
</dbReference>
<dbReference type="PANTHER" id="PTHR46517">
    <property type="entry name" value="FRUCTOSE-2,6-BISPHOSPHATASE TIGAR"/>
    <property type="match status" value="1"/>
</dbReference>
<dbReference type="GO" id="GO:0043456">
    <property type="term" value="P:regulation of pentose-phosphate shunt"/>
    <property type="evidence" value="ECO:0007669"/>
    <property type="project" value="TreeGrafter"/>
</dbReference>
<dbReference type="PROSITE" id="PS00175">
    <property type="entry name" value="PG_MUTASE"/>
    <property type="match status" value="1"/>
</dbReference>
<dbReference type="SMART" id="SM00855">
    <property type="entry name" value="PGAM"/>
    <property type="match status" value="1"/>
</dbReference>